<dbReference type="SUPFAM" id="SSF55681">
    <property type="entry name" value="Class II aaRS and biotin synthetases"/>
    <property type="match status" value="1"/>
</dbReference>
<dbReference type="GO" id="GO:0005524">
    <property type="term" value="F:ATP binding"/>
    <property type="evidence" value="ECO:0007669"/>
    <property type="project" value="InterPro"/>
</dbReference>
<sequence>MGHPQMMSLGLCERFKCFVATKEITNAYTEQNDPFDQQEMFAQQAADKAASDDETQLLMGTFVRALSMVYLPIGGWVDNVLDKFGEYQGTFVCFVLAYGKTVSAGNWSWIEHTIPLPVIPRIVQPLPLSSVISGHQKISHGSSSAWVDESKPSGG</sequence>
<comment type="caution">
    <text evidence="5">The sequence shown here is derived from an EMBL/GenBank/DDBJ whole genome shotgun (WGS) entry which is preliminary data.</text>
</comment>
<dbReference type="InterPro" id="IPR004364">
    <property type="entry name" value="Aa-tRNA-synt_II"/>
</dbReference>
<dbReference type="GO" id="GO:0006430">
    <property type="term" value="P:lysyl-tRNA aminoacylation"/>
    <property type="evidence" value="ECO:0007669"/>
    <property type="project" value="TreeGrafter"/>
</dbReference>
<evidence type="ECO:0000313" key="6">
    <source>
        <dbReference type="Proteomes" id="UP000274822"/>
    </source>
</evidence>
<evidence type="ECO:0000259" key="4">
    <source>
        <dbReference type="Pfam" id="PF00152"/>
    </source>
</evidence>
<accession>A0A433QRL9</accession>
<gene>
    <name evidence="5" type="ORF">BC938DRAFT_475369</name>
</gene>
<evidence type="ECO:0000256" key="1">
    <source>
        <dbReference type="ARBA" id="ARBA00022598"/>
    </source>
</evidence>
<dbReference type="PANTHER" id="PTHR42918:SF9">
    <property type="entry name" value="LYSINE--TRNA LIGASE"/>
    <property type="match status" value="1"/>
</dbReference>
<dbReference type="Gene3D" id="3.30.930.10">
    <property type="entry name" value="Bira Bifunctional Protein, Domain 2"/>
    <property type="match status" value="1"/>
</dbReference>
<evidence type="ECO:0000313" key="5">
    <source>
        <dbReference type="EMBL" id="RUS32444.1"/>
    </source>
</evidence>
<proteinExistence type="predicted"/>
<dbReference type="Proteomes" id="UP000274822">
    <property type="component" value="Unassembled WGS sequence"/>
</dbReference>
<keyword evidence="2" id="KW-0547">Nucleotide-binding</keyword>
<organism evidence="5 6">
    <name type="scientific">Jimgerdemannia flammicorona</name>
    <dbReference type="NCBI Taxonomy" id="994334"/>
    <lineage>
        <taxon>Eukaryota</taxon>
        <taxon>Fungi</taxon>
        <taxon>Fungi incertae sedis</taxon>
        <taxon>Mucoromycota</taxon>
        <taxon>Mucoromycotina</taxon>
        <taxon>Endogonomycetes</taxon>
        <taxon>Endogonales</taxon>
        <taxon>Endogonaceae</taxon>
        <taxon>Jimgerdemannia</taxon>
    </lineage>
</organism>
<evidence type="ECO:0000256" key="2">
    <source>
        <dbReference type="ARBA" id="ARBA00022741"/>
    </source>
</evidence>
<keyword evidence="6" id="KW-1185">Reference proteome</keyword>
<name>A0A433QRL9_9FUNG</name>
<dbReference type="GO" id="GO:0004824">
    <property type="term" value="F:lysine-tRNA ligase activity"/>
    <property type="evidence" value="ECO:0007669"/>
    <property type="project" value="TreeGrafter"/>
</dbReference>
<keyword evidence="3" id="KW-0067">ATP-binding</keyword>
<dbReference type="InterPro" id="IPR045864">
    <property type="entry name" value="aa-tRNA-synth_II/BPL/LPL"/>
</dbReference>
<evidence type="ECO:0000256" key="3">
    <source>
        <dbReference type="ARBA" id="ARBA00022840"/>
    </source>
</evidence>
<keyword evidence="1" id="KW-0436">Ligase</keyword>
<feature type="domain" description="Aminoacyl-tRNA synthetase class II (D/K/N)" evidence="4">
    <location>
        <begin position="10"/>
        <end position="76"/>
    </location>
</feature>
<dbReference type="EMBL" id="RBNJ01002045">
    <property type="protein sequence ID" value="RUS32444.1"/>
    <property type="molecule type" value="Genomic_DNA"/>
</dbReference>
<reference evidence="5 6" key="1">
    <citation type="journal article" date="2018" name="New Phytol.">
        <title>Phylogenomics of Endogonaceae and evolution of mycorrhizas within Mucoromycota.</title>
        <authorList>
            <person name="Chang Y."/>
            <person name="Desiro A."/>
            <person name="Na H."/>
            <person name="Sandor L."/>
            <person name="Lipzen A."/>
            <person name="Clum A."/>
            <person name="Barry K."/>
            <person name="Grigoriev I.V."/>
            <person name="Martin F.M."/>
            <person name="Stajich J.E."/>
            <person name="Smith M.E."/>
            <person name="Bonito G."/>
            <person name="Spatafora J.W."/>
        </authorList>
    </citation>
    <scope>NUCLEOTIDE SEQUENCE [LARGE SCALE GENOMIC DNA]</scope>
    <source>
        <strain evidence="5 6">AD002</strain>
    </source>
</reference>
<dbReference type="PANTHER" id="PTHR42918">
    <property type="entry name" value="LYSYL-TRNA SYNTHETASE"/>
    <property type="match status" value="1"/>
</dbReference>
<dbReference type="GO" id="GO:0000049">
    <property type="term" value="F:tRNA binding"/>
    <property type="evidence" value="ECO:0007669"/>
    <property type="project" value="TreeGrafter"/>
</dbReference>
<protein>
    <recommendedName>
        <fullName evidence="4">Aminoacyl-tRNA synthetase class II (D/K/N) domain-containing protein</fullName>
    </recommendedName>
</protein>
<dbReference type="AlphaFoldDB" id="A0A433QRL9"/>
<dbReference type="Pfam" id="PF00152">
    <property type="entry name" value="tRNA-synt_2"/>
    <property type="match status" value="1"/>
</dbReference>
<dbReference type="GO" id="GO:0005829">
    <property type="term" value="C:cytosol"/>
    <property type="evidence" value="ECO:0007669"/>
    <property type="project" value="TreeGrafter"/>
</dbReference>